<dbReference type="AlphaFoldDB" id="A0A0E0GVS8"/>
<dbReference type="Pfam" id="PF00854">
    <property type="entry name" value="PTR2"/>
    <property type="match status" value="1"/>
</dbReference>
<evidence type="ECO:0000256" key="6">
    <source>
        <dbReference type="SAM" id="Phobius"/>
    </source>
</evidence>
<accession>A0A0E0GVS8</accession>
<evidence type="ECO:0000256" key="1">
    <source>
        <dbReference type="ARBA" id="ARBA00004141"/>
    </source>
</evidence>
<organism evidence="8">
    <name type="scientific">Oryza nivara</name>
    <name type="common">Indian wild rice</name>
    <name type="synonym">Oryza sativa f. spontanea</name>
    <dbReference type="NCBI Taxonomy" id="4536"/>
    <lineage>
        <taxon>Eukaryota</taxon>
        <taxon>Viridiplantae</taxon>
        <taxon>Streptophyta</taxon>
        <taxon>Embryophyta</taxon>
        <taxon>Tracheophyta</taxon>
        <taxon>Spermatophyta</taxon>
        <taxon>Magnoliopsida</taxon>
        <taxon>Liliopsida</taxon>
        <taxon>Poales</taxon>
        <taxon>Poaceae</taxon>
        <taxon>BOP clade</taxon>
        <taxon>Oryzoideae</taxon>
        <taxon>Oryzeae</taxon>
        <taxon>Oryzinae</taxon>
        <taxon>Oryza</taxon>
    </lineage>
</organism>
<dbReference type="PROSITE" id="PS01022">
    <property type="entry name" value="PTR2_1"/>
    <property type="match status" value="1"/>
</dbReference>
<dbReference type="PANTHER" id="PTHR11654">
    <property type="entry name" value="OLIGOPEPTIDE TRANSPORTER-RELATED"/>
    <property type="match status" value="1"/>
</dbReference>
<dbReference type="InterPro" id="IPR018456">
    <property type="entry name" value="PTR2_symporter_CS"/>
</dbReference>
<comment type="similarity">
    <text evidence="2">Belongs to the major facilitator superfamily. Proton-dependent oligopeptide transporter (POT/PTR) (TC 2.A.17) family.</text>
</comment>
<reference evidence="8" key="1">
    <citation type="submission" date="2015-04" db="UniProtKB">
        <authorList>
            <consortium name="EnsemblPlants"/>
        </authorList>
    </citation>
    <scope>IDENTIFICATION</scope>
    <source>
        <strain evidence="8">SL10</strain>
    </source>
</reference>
<dbReference type="PROSITE" id="PS50850">
    <property type="entry name" value="MFS"/>
    <property type="match status" value="1"/>
</dbReference>
<dbReference type="eggNOG" id="KOG1237">
    <property type="taxonomic scope" value="Eukaryota"/>
</dbReference>
<feature type="transmembrane region" description="Helical" evidence="6">
    <location>
        <begin position="469"/>
        <end position="492"/>
    </location>
</feature>
<feature type="transmembrane region" description="Helical" evidence="6">
    <location>
        <begin position="504"/>
        <end position="522"/>
    </location>
</feature>
<feature type="transmembrane region" description="Helical" evidence="6">
    <location>
        <begin position="430"/>
        <end position="449"/>
    </location>
</feature>
<dbReference type="OMA" id="LCHTKNL"/>
<dbReference type="Gramene" id="ONIVA03G41100.2">
    <property type="protein sequence ID" value="ONIVA03G41100.2"/>
    <property type="gene ID" value="ONIVA03G41100"/>
</dbReference>
<dbReference type="GO" id="GO:0022857">
    <property type="term" value="F:transmembrane transporter activity"/>
    <property type="evidence" value="ECO:0007669"/>
    <property type="project" value="InterPro"/>
</dbReference>
<protein>
    <recommendedName>
        <fullName evidence="7">Major facilitator superfamily (MFS) profile domain-containing protein</fullName>
    </recommendedName>
</protein>
<dbReference type="InterPro" id="IPR036259">
    <property type="entry name" value="MFS_trans_sf"/>
</dbReference>
<keyword evidence="5 6" id="KW-0472">Membrane</keyword>
<dbReference type="GO" id="GO:0006857">
    <property type="term" value="P:oligopeptide transport"/>
    <property type="evidence" value="ECO:0007669"/>
    <property type="project" value="InterPro"/>
</dbReference>
<dbReference type="SUPFAM" id="SSF103473">
    <property type="entry name" value="MFS general substrate transporter"/>
    <property type="match status" value="1"/>
</dbReference>
<evidence type="ECO:0000256" key="2">
    <source>
        <dbReference type="ARBA" id="ARBA00005982"/>
    </source>
</evidence>
<name>A0A0E0GVS8_ORYNI</name>
<feature type="domain" description="Major facilitator superfamily (MFS) profile" evidence="7">
    <location>
        <begin position="44"/>
        <end position="574"/>
    </location>
</feature>
<feature type="transmembrane region" description="Helical" evidence="6">
    <location>
        <begin position="348"/>
        <end position="373"/>
    </location>
</feature>
<sequence>MEGLRGGGHGEAAVDGGDERWVEDSSVDYQGRPPLRAATGSWKAAIDVFVVVFLLDLGVNLIDWLNEVIEFSERLSYFGLATSLMIYLTKVLQEEMKFAAKNVNYWTSVTTLMPLVGGFLADGYLGRFSTVLFSTLIYLSGLILLAISQLSPRLKPERNLHLHETLFFVAIYLVSVGTGGHKPALESFGADQFDDGHAAERVQKMSYFNWWNCALCAGVLLGVTVIVYLQEKVGWGAAAVVLATVMAASLAVFLAGWRHYRYRVPEGSPLTPLVRVLVAAARKRHLHLPADANELYEVKPQNIKRRLLCHTDQLRFLDKAAVVEHDGGEERRGAWRLATVTQVEETKLVLAMVPIWVATLPFGITAAQVSTFFIKQGSVMDRRMGPHFTLPPASTFAMAAIGMIVAVAVYDKVLEPYLRRLTGGERGLSILKRIGVGIAFTIVAMAVAATVERRRLRSASPASMSVFWLVPQFLLMGIGDGFALVGLQEYFYDQVPDSMRSLGIGLYLSVIGAGSFLSSQLITAVDRVTSHGGAAAGWFGKDLNSSRLDLFYWLLACIGVANLVFYIVVATRYSYKTVMAGGKVVDDKAGDIECAAAAAAAAY</sequence>
<feature type="transmembrane region" description="Helical" evidence="6">
    <location>
        <begin position="131"/>
        <end position="150"/>
    </location>
</feature>
<evidence type="ECO:0000259" key="7">
    <source>
        <dbReference type="PROSITE" id="PS50850"/>
    </source>
</evidence>
<evidence type="ECO:0000256" key="3">
    <source>
        <dbReference type="ARBA" id="ARBA00022692"/>
    </source>
</evidence>
<evidence type="ECO:0000256" key="5">
    <source>
        <dbReference type="ARBA" id="ARBA00023136"/>
    </source>
</evidence>
<dbReference type="Proteomes" id="UP000006591">
    <property type="component" value="Chromosome 3"/>
</dbReference>
<dbReference type="InterPro" id="IPR020846">
    <property type="entry name" value="MFS_dom"/>
</dbReference>
<feature type="transmembrane region" description="Helical" evidence="6">
    <location>
        <begin position="393"/>
        <end position="410"/>
    </location>
</feature>
<proteinExistence type="inferred from homology"/>
<feature type="transmembrane region" description="Helical" evidence="6">
    <location>
        <begin position="210"/>
        <end position="229"/>
    </location>
</feature>
<evidence type="ECO:0000256" key="4">
    <source>
        <dbReference type="ARBA" id="ARBA00022989"/>
    </source>
</evidence>
<dbReference type="GO" id="GO:0016020">
    <property type="term" value="C:membrane"/>
    <property type="evidence" value="ECO:0007669"/>
    <property type="project" value="UniProtKB-SubCell"/>
</dbReference>
<dbReference type="Gene3D" id="1.20.1250.20">
    <property type="entry name" value="MFS general substrate transporter like domains"/>
    <property type="match status" value="1"/>
</dbReference>
<dbReference type="InterPro" id="IPR000109">
    <property type="entry name" value="POT_fam"/>
</dbReference>
<evidence type="ECO:0000313" key="9">
    <source>
        <dbReference type="Proteomes" id="UP000006591"/>
    </source>
</evidence>
<keyword evidence="3 6" id="KW-0812">Transmembrane</keyword>
<comment type="subcellular location">
    <subcellularLocation>
        <location evidence="1">Membrane</location>
        <topology evidence="1">Multi-pass membrane protein</topology>
    </subcellularLocation>
</comment>
<feature type="transmembrane region" description="Helical" evidence="6">
    <location>
        <begin position="550"/>
        <end position="569"/>
    </location>
</feature>
<feature type="transmembrane region" description="Helical" evidence="6">
    <location>
        <begin position="235"/>
        <end position="257"/>
    </location>
</feature>
<keyword evidence="4 6" id="KW-1133">Transmembrane helix</keyword>
<dbReference type="EnsemblPlants" id="ONIVA03G41100.2">
    <property type="protein sequence ID" value="ONIVA03G41100.2"/>
    <property type="gene ID" value="ONIVA03G41100"/>
</dbReference>
<evidence type="ECO:0000313" key="8">
    <source>
        <dbReference type="EnsemblPlants" id="ONIVA03G41100.2"/>
    </source>
</evidence>
<reference evidence="8" key="2">
    <citation type="submission" date="2018-04" db="EMBL/GenBank/DDBJ databases">
        <title>OnivRS2 (Oryza nivara Reference Sequence Version 2).</title>
        <authorList>
            <person name="Zhang J."/>
            <person name="Kudrna D."/>
            <person name="Lee S."/>
            <person name="Talag J."/>
            <person name="Rajasekar S."/>
            <person name="Welchert J."/>
            <person name="Hsing Y.-I."/>
            <person name="Wing R.A."/>
        </authorList>
    </citation>
    <scope>NUCLEOTIDE SEQUENCE [LARGE SCALE GENOMIC DNA]</scope>
    <source>
        <strain evidence="8">SL10</strain>
    </source>
</reference>
<keyword evidence="9" id="KW-1185">Reference proteome</keyword>